<reference evidence="2" key="2">
    <citation type="journal article" date="2021" name="PeerJ">
        <title>Extensive microbial diversity within the chicken gut microbiome revealed by metagenomics and culture.</title>
        <authorList>
            <person name="Gilroy R."/>
            <person name="Ravi A."/>
            <person name="Getino M."/>
            <person name="Pursley I."/>
            <person name="Horton D.L."/>
            <person name="Alikhan N.F."/>
            <person name="Baker D."/>
            <person name="Gharbi K."/>
            <person name="Hall N."/>
            <person name="Watson M."/>
            <person name="Adriaenssens E.M."/>
            <person name="Foster-Nyarko E."/>
            <person name="Jarju S."/>
            <person name="Secka A."/>
            <person name="Antonio M."/>
            <person name="Oren A."/>
            <person name="Chaudhuri R.R."/>
            <person name="La Ragione R."/>
            <person name="Hildebrand F."/>
            <person name="Pallen M.J."/>
        </authorList>
    </citation>
    <scope>NUCLEOTIDE SEQUENCE</scope>
    <source>
        <strain evidence="2">ChiGjej2B2-12916</strain>
    </source>
</reference>
<sequence>MSQMVMVSGGVLVAVVCGVVVRKQAPEIALVLTLCAAVAVLVAVSGELGLIVGYIQRLAQAGGISQELIAPVMKTTGIAMLCKFTADFCRDAKENGLASAVELAGTVLGLVAAMPLLQGVLSLLEELLS</sequence>
<name>A0A9D0YS17_9FIRM</name>
<dbReference type="EMBL" id="DVFO01000037">
    <property type="protein sequence ID" value="HIQ60730.1"/>
    <property type="molecule type" value="Genomic_DNA"/>
</dbReference>
<keyword evidence="1" id="KW-1133">Transmembrane helix</keyword>
<dbReference type="Pfam" id="PF06686">
    <property type="entry name" value="SpoIIIAC"/>
    <property type="match status" value="1"/>
</dbReference>
<evidence type="ECO:0000256" key="1">
    <source>
        <dbReference type="SAM" id="Phobius"/>
    </source>
</evidence>
<accession>A0A9D0YS17</accession>
<organism evidence="2 3">
    <name type="scientific">Candidatus Enterenecus faecium</name>
    <dbReference type="NCBI Taxonomy" id="2840780"/>
    <lineage>
        <taxon>Bacteria</taxon>
        <taxon>Bacillati</taxon>
        <taxon>Bacillota</taxon>
        <taxon>Clostridia</taxon>
        <taxon>Eubacteriales</taxon>
        <taxon>Candidatus Enterenecus</taxon>
    </lineage>
</organism>
<feature type="transmembrane region" description="Helical" evidence="1">
    <location>
        <begin position="28"/>
        <end position="55"/>
    </location>
</feature>
<dbReference type="InterPro" id="IPR025664">
    <property type="entry name" value="Spore_III_AC/AD"/>
</dbReference>
<gene>
    <name evidence="2" type="ORF">IAD31_03920</name>
</gene>
<dbReference type="Proteomes" id="UP000886879">
    <property type="component" value="Unassembled WGS sequence"/>
</dbReference>
<protein>
    <submittedName>
        <fullName evidence="2">Stage III sporulation protein AD</fullName>
    </submittedName>
</protein>
<evidence type="ECO:0000313" key="3">
    <source>
        <dbReference type="Proteomes" id="UP000886879"/>
    </source>
</evidence>
<keyword evidence="1" id="KW-0472">Membrane</keyword>
<proteinExistence type="predicted"/>
<dbReference type="AlphaFoldDB" id="A0A9D0YS17"/>
<evidence type="ECO:0000313" key="2">
    <source>
        <dbReference type="EMBL" id="HIQ60730.1"/>
    </source>
</evidence>
<keyword evidence="1" id="KW-0812">Transmembrane</keyword>
<reference evidence="2" key="1">
    <citation type="submission" date="2020-10" db="EMBL/GenBank/DDBJ databases">
        <authorList>
            <person name="Gilroy R."/>
        </authorList>
    </citation>
    <scope>NUCLEOTIDE SEQUENCE</scope>
    <source>
        <strain evidence="2">ChiGjej2B2-12916</strain>
    </source>
</reference>
<comment type="caution">
    <text evidence="2">The sequence shown here is derived from an EMBL/GenBank/DDBJ whole genome shotgun (WGS) entry which is preliminary data.</text>
</comment>